<keyword evidence="1" id="KW-0238">DNA-binding</keyword>
<dbReference type="GO" id="GO:0006950">
    <property type="term" value="P:response to stress"/>
    <property type="evidence" value="ECO:0007669"/>
    <property type="project" value="TreeGrafter"/>
</dbReference>
<dbReference type="SUPFAM" id="SSF46785">
    <property type="entry name" value="Winged helix' DNA-binding domain"/>
    <property type="match status" value="1"/>
</dbReference>
<dbReference type="Proteomes" id="UP000193006">
    <property type="component" value="Chromosome"/>
</dbReference>
<dbReference type="PANTHER" id="PTHR33164:SF57">
    <property type="entry name" value="MARR-FAMILY TRANSCRIPTIONAL REGULATOR"/>
    <property type="match status" value="1"/>
</dbReference>
<dbReference type="RefSeq" id="WP_066152575.1">
    <property type="nucleotide sequence ID" value="NZ_CP020814.1"/>
</dbReference>
<name>A0A1X9MAX2_9BACI</name>
<dbReference type="GO" id="GO:0003700">
    <property type="term" value="F:DNA-binding transcription factor activity"/>
    <property type="evidence" value="ECO:0007669"/>
    <property type="project" value="InterPro"/>
</dbReference>
<dbReference type="InterPro" id="IPR000835">
    <property type="entry name" value="HTH_MarR-typ"/>
</dbReference>
<evidence type="ECO:0000259" key="2">
    <source>
        <dbReference type="PROSITE" id="PS50995"/>
    </source>
</evidence>
<dbReference type="SMART" id="SM00347">
    <property type="entry name" value="HTH_MARR"/>
    <property type="match status" value="1"/>
</dbReference>
<organism evidence="3 4">
    <name type="scientific">Halalkalibacter krulwichiae</name>
    <dbReference type="NCBI Taxonomy" id="199441"/>
    <lineage>
        <taxon>Bacteria</taxon>
        <taxon>Bacillati</taxon>
        <taxon>Bacillota</taxon>
        <taxon>Bacilli</taxon>
        <taxon>Bacillales</taxon>
        <taxon>Bacillaceae</taxon>
        <taxon>Halalkalibacter</taxon>
    </lineage>
</organism>
<gene>
    <name evidence="3" type="ORF">BkAM31D_07880</name>
</gene>
<keyword evidence="4" id="KW-1185">Reference proteome</keyword>
<evidence type="ECO:0000313" key="4">
    <source>
        <dbReference type="Proteomes" id="UP000193006"/>
    </source>
</evidence>
<dbReference type="Gene3D" id="1.10.10.10">
    <property type="entry name" value="Winged helix-like DNA-binding domain superfamily/Winged helix DNA-binding domain"/>
    <property type="match status" value="1"/>
</dbReference>
<dbReference type="InterPro" id="IPR039422">
    <property type="entry name" value="MarR/SlyA-like"/>
</dbReference>
<dbReference type="KEGG" id="bkw:BkAM31D_07880"/>
<reference evidence="3 4" key="1">
    <citation type="submission" date="2017-04" db="EMBL/GenBank/DDBJ databases">
        <title>Bacillus krulwichiae AM31D Genome sequencing and assembly.</title>
        <authorList>
            <person name="Krulwich T.A."/>
            <person name="Anastor L."/>
            <person name="Ehrlich R."/>
            <person name="Ehrlich G.D."/>
            <person name="Janto B."/>
        </authorList>
    </citation>
    <scope>NUCLEOTIDE SEQUENCE [LARGE SCALE GENOMIC DNA]</scope>
    <source>
        <strain evidence="3 4">AM31D</strain>
    </source>
</reference>
<dbReference type="InterPro" id="IPR036388">
    <property type="entry name" value="WH-like_DNA-bd_sf"/>
</dbReference>
<dbReference type="InterPro" id="IPR036390">
    <property type="entry name" value="WH_DNA-bd_sf"/>
</dbReference>
<dbReference type="STRING" id="199441.BkAM31D_07880"/>
<dbReference type="EMBL" id="CP020814">
    <property type="protein sequence ID" value="ARK29784.1"/>
    <property type="molecule type" value="Genomic_DNA"/>
</dbReference>
<dbReference type="PROSITE" id="PS50995">
    <property type="entry name" value="HTH_MARR_2"/>
    <property type="match status" value="1"/>
</dbReference>
<evidence type="ECO:0000313" key="3">
    <source>
        <dbReference type="EMBL" id="ARK29784.1"/>
    </source>
</evidence>
<dbReference type="PANTHER" id="PTHR33164">
    <property type="entry name" value="TRANSCRIPTIONAL REGULATOR, MARR FAMILY"/>
    <property type="match status" value="1"/>
</dbReference>
<evidence type="ECO:0000256" key="1">
    <source>
        <dbReference type="ARBA" id="ARBA00023125"/>
    </source>
</evidence>
<proteinExistence type="predicted"/>
<accession>A0A1X9MAX2</accession>
<dbReference type="GO" id="GO:0003677">
    <property type="term" value="F:DNA binding"/>
    <property type="evidence" value="ECO:0007669"/>
    <property type="project" value="UniProtKB-KW"/>
</dbReference>
<sequence length="167" mass="19151">MGLDKVKFAKGYEVYALIRSLNFEIEADIRHQLEEHDITFPGFRILWILSFHSIMTMTDLAYLAQANISNVFRQLDKLKEGGLVKIVSGIDARKKEVHLTKKGRLIVQTFIDKHSASSDLRIVELVEKIPKEDLNTFIEVASYMNKALVGEPYYEFVKKSTTDIARS</sequence>
<protein>
    <recommendedName>
        <fullName evidence="2">HTH marR-type domain-containing protein</fullName>
    </recommendedName>
</protein>
<feature type="domain" description="HTH marR-type" evidence="2">
    <location>
        <begin position="11"/>
        <end position="146"/>
    </location>
</feature>
<dbReference type="AlphaFoldDB" id="A0A1X9MAX2"/>